<comment type="caution">
    <text evidence="1">The sequence shown here is derived from an EMBL/GenBank/DDBJ whole genome shotgun (WGS) entry which is preliminary data.</text>
</comment>
<protein>
    <submittedName>
        <fullName evidence="1">Uncharacterized protein</fullName>
    </submittedName>
</protein>
<dbReference type="Proteomes" id="UP000693970">
    <property type="component" value="Unassembled WGS sequence"/>
</dbReference>
<name>A0A9K3KJU5_9STRA</name>
<dbReference type="EMBL" id="JAGRRH010000023">
    <property type="protein sequence ID" value="KAG7344088.1"/>
    <property type="molecule type" value="Genomic_DNA"/>
</dbReference>
<sequence length="434" mass="49390">MEMPLFPEDLKNRVLAETIAHSFSSPRAKQMKSFMDHMNYVPREKRQGFIKEALSVYINEKKSDKTDFDAVGEAKHSAAMPSRNLFVVAQKSGENEIDDDGNPKKLQISNLSKTSKEWDDFPQSSVDLLHQSHTNSADALDSCGPGISLKRTWVSAARAIRDRFGRSEHPHPLLNEEGPIYLTILPQIMKKVENEKGKKKTMTTSTVATTSLSAGTRHNLEIKGTADFSGLVPNRMDMLTCLTLGFVKLVFEGSKKHCCPEWGLPVLDYDRAANDDAFMKFQSLLDPKVDVKEYDDGWLINDLHYLAVPITEDDIEKMKMALEGRLEDNVSLQDGQQDLRDVLLARTERFHHVKQSISLVSNQNITYCHCNCRRYYYHRWCYQSAYMQHKEKLKLLGQTIHKSPEKNSKAARQRQVIADAMDAARERIKGATSH</sequence>
<evidence type="ECO:0000313" key="1">
    <source>
        <dbReference type="EMBL" id="KAG7344088.1"/>
    </source>
</evidence>
<keyword evidence="2" id="KW-1185">Reference proteome</keyword>
<accession>A0A9K3KJU5</accession>
<proteinExistence type="predicted"/>
<organism evidence="1 2">
    <name type="scientific">Nitzschia inconspicua</name>
    <dbReference type="NCBI Taxonomy" id="303405"/>
    <lineage>
        <taxon>Eukaryota</taxon>
        <taxon>Sar</taxon>
        <taxon>Stramenopiles</taxon>
        <taxon>Ochrophyta</taxon>
        <taxon>Bacillariophyta</taxon>
        <taxon>Bacillariophyceae</taxon>
        <taxon>Bacillariophycidae</taxon>
        <taxon>Bacillariales</taxon>
        <taxon>Bacillariaceae</taxon>
        <taxon>Nitzschia</taxon>
    </lineage>
</organism>
<dbReference type="AlphaFoldDB" id="A0A9K3KJU5"/>
<reference evidence="1" key="2">
    <citation type="submission" date="2021-04" db="EMBL/GenBank/DDBJ databases">
        <authorList>
            <person name="Podell S."/>
        </authorList>
    </citation>
    <scope>NUCLEOTIDE SEQUENCE</scope>
    <source>
        <strain evidence="1">Hildebrandi</strain>
    </source>
</reference>
<evidence type="ECO:0000313" key="2">
    <source>
        <dbReference type="Proteomes" id="UP000693970"/>
    </source>
</evidence>
<reference evidence="1" key="1">
    <citation type="journal article" date="2021" name="Sci. Rep.">
        <title>Diploid genomic architecture of Nitzschia inconspicua, an elite biomass production diatom.</title>
        <authorList>
            <person name="Oliver A."/>
            <person name="Podell S."/>
            <person name="Pinowska A."/>
            <person name="Traller J.C."/>
            <person name="Smith S.R."/>
            <person name="McClure R."/>
            <person name="Beliaev A."/>
            <person name="Bohutskyi P."/>
            <person name="Hill E.A."/>
            <person name="Rabines A."/>
            <person name="Zheng H."/>
            <person name="Allen L.Z."/>
            <person name="Kuo A."/>
            <person name="Grigoriev I.V."/>
            <person name="Allen A.E."/>
            <person name="Hazlebeck D."/>
            <person name="Allen E.E."/>
        </authorList>
    </citation>
    <scope>NUCLEOTIDE SEQUENCE</scope>
    <source>
        <strain evidence="1">Hildebrandi</strain>
    </source>
</reference>
<gene>
    <name evidence="1" type="ORF">IV203_022096</name>
</gene>